<evidence type="ECO:0000313" key="2">
    <source>
        <dbReference type="Proteomes" id="UP001233271"/>
    </source>
</evidence>
<sequence>MSASSSANPLASFYPDIGAPSATFSTEGLEPLSYEVNPAGDGKSVRNHPRPDGKLSPFYHKMWHGDGGPNSKPWVDFHVYHQPNNPNHVQYAHKLYEAVRREFPELRTYRFFEGPLGPHPIPMFEINVCTPAELGALFTWMMANRGPCSVLIHPNTGDEANDHTVRATWMGDKVPLDVDLLRAVDAKHAADRSA</sequence>
<dbReference type="KEGG" id="ccac:CcaHIS019_0302440"/>
<protein>
    <recommendedName>
        <fullName evidence="3">Dopa 4,5-dioxygenase</fullName>
    </recommendedName>
</protein>
<dbReference type="RefSeq" id="XP_060455440.1">
    <property type="nucleotide sequence ID" value="XM_060598669.1"/>
</dbReference>
<proteinExistence type="predicted"/>
<dbReference type="Pfam" id="PF08883">
    <property type="entry name" value="DOPA_dioxygen"/>
    <property type="match status" value="1"/>
</dbReference>
<dbReference type="Proteomes" id="UP001233271">
    <property type="component" value="Chromosome 3"/>
</dbReference>
<keyword evidence="2" id="KW-1185">Reference proteome</keyword>
<accession>A0AA48I2T3</accession>
<dbReference type="InterPro" id="IPR023389">
    <property type="entry name" value="DOPA-like_sf"/>
</dbReference>
<name>A0AA48I2T3_9TREE</name>
<dbReference type="AlphaFoldDB" id="A0AA48I2T3"/>
<dbReference type="Gene3D" id="3.30.70.1240">
    <property type="entry name" value="DOPA-like domains"/>
    <property type="match status" value="1"/>
</dbReference>
<organism evidence="1 2">
    <name type="scientific">Cutaneotrichosporon cavernicola</name>
    <dbReference type="NCBI Taxonomy" id="279322"/>
    <lineage>
        <taxon>Eukaryota</taxon>
        <taxon>Fungi</taxon>
        <taxon>Dikarya</taxon>
        <taxon>Basidiomycota</taxon>
        <taxon>Agaricomycotina</taxon>
        <taxon>Tremellomycetes</taxon>
        <taxon>Trichosporonales</taxon>
        <taxon>Trichosporonaceae</taxon>
        <taxon>Cutaneotrichosporon</taxon>
    </lineage>
</organism>
<evidence type="ECO:0000313" key="1">
    <source>
        <dbReference type="EMBL" id="BEI90174.1"/>
    </source>
</evidence>
<dbReference type="PANTHER" id="PTHR36423">
    <property type="entry name" value="AFR070WP"/>
    <property type="match status" value="1"/>
</dbReference>
<dbReference type="PANTHER" id="PTHR36423:SF2">
    <property type="entry name" value="AFR070WP"/>
    <property type="match status" value="1"/>
</dbReference>
<evidence type="ECO:0008006" key="3">
    <source>
        <dbReference type="Google" id="ProtNLM"/>
    </source>
</evidence>
<gene>
    <name evidence="1" type="ORF">CcaverHIS019_0302440</name>
</gene>
<dbReference type="SUPFAM" id="SSF143410">
    <property type="entry name" value="DOPA-like"/>
    <property type="match status" value="1"/>
</dbReference>
<dbReference type="EMBL" id="AP028214">
    <property type="protein sequence ID" value="BEI90174.1"/>
    <property type="molecule type" value="Genomic_DNA"/>
</dbReference>
<dbReference type="InterPro" id="IPR014980">
    <property type="entry name" value="DOPA_dioxygen"/>
</dbReference>
<reference evidence="1" key="1">
    <citation type="journal article" date="2023" name="BMC Genomics">
        <title>Chromosome-level genome assemblies of Cutaneotrichosporon spp. (Trichosporonales, Basidiomycota) reveal imbalanced evolution between nucleotide sequences and chromosome synteny.</title>
        <authorList>
            <person name="Kobayashi Y."/>
            <person name="Kayamori A."/>
            <person name="Aoki K."/>
            <person name="Shiwa Y."/>
            <person name="Matsutani M."/>
            <person name="Fujita N."/>
            <person name="Sugita T."/>
            <person name="Iwasaki W."/>
            <person name="Tanaka N."/>
            <person name="Takashima M."/>
        </authorList>
    </citation>
    <scope>NUCLEOTIDE SEQUENCE</scope>
    <source>
        <strain evidence="1">HIS019</strain>
    </source>
</reference>
<dbReference type="GeneID" id="85494045"/>